<evidence type="ECO:0000256" key="11">
    <source>
        <dbReference type="SAM" id="Phobius"/>
    </source>
</evidence>
<dbReference type="FunFam" id="1.20.1560.10:FF:000055">
    <property type="entry name" value="ABC multidrug transporter (Eurofung)"/>
    <property type="match status" value="1"/>
</dbReference>
<feature type="transmembrane region" description="Helical" evidence="11">
    <location>
        <begin position="899"/>
        <end position="925"/>
    </location>
</feature>
<dbReference type="Gene3D" id="1.20.1560.10">
    <property type="entry name" value="ABC transporter type 1, transmembrane domain"/>
    <property type="match status" value="2"/>
</dbReference>
<feature type="transmembrane region" description="Helical" evidence="11">
    <location>
        <begin position="853"/>
        <end position="879"/>
    </location>
</feature>
<feature type="transmembrane region" description="Helical" evidence="11">
    <location>
        <begin position="1077"/>
        <end position="1105"/>
    </location>
</feature>
<dbReference type="InterPro" id="IPR044746">
    <property type="entry name" value="ABCC_6TM_D1"/>
</dbReference>
<comment type="caution">
    <text evidence="14">The sequence shown here is derived from an EMBL/GenBank/DDBJ whole genome shotgun (WGS) entry which is preliminary data.</text>
</comment>
<dbReference type="GO" id="GO:0005886">
    <property type="term" value="C:plasma membrane"/>
    <property type="evidence" value="ECO:0007669"/>
    <property type="project" value="UniProtKB-SubCell"/>
</dbReference>
<dbReference type="InterPro" id="IPR017871">
    <property type="entry name" value="ABC_transporter-like_CS"/>
</dbReference>
<evidence type="ECO:0000256" key="7">
    <source>
        <dbReference type="ARBA" id="ARBA00022840"/>
    </source>
</evidence>
<evidence type="ECO:0000256" key="8">
    <source>
        <dbReference type="ARBA" id="ARBA00022989"/>
    </source>
</evidence>
<evidence type="ECO:0000256" key="1">
    <source>
        <dbReference type="ARBA" id="ARBA00004651"/>
    </source>
</evidence>
<feature type="transmembrane region" description="Helical" evidence="11">
    <location>
        <begin position="72"/>
        <end position="93"/>
    </location>
</feature>
<dbReference type="InterPro" id="IPR036640">
    <property type="entry name" value="ABC1_TM_sf"/>
</dbReference>
<feature type="transmembrane region" description="Helical" evidence="11">
    <location>
        <begin position="12"/>
        <end position="34"/>
    </location>
</feature>
<dbReference type="PROSITE" id="PS50893">
    <property type="entry name" value="ABC_TRANSPORTER_2"/>
    <property type="match status" value="2"/>
</dbReference>
<dbReference type="Pfam" id="PF00664">
    <property type="entry name" value="ABC_membrane"/>
    <property type="match status" value="2"/>
</dbReference>
<dbReference type="PROSITE" id="PS50929">
    <property type="entry name" value="ABC_TM1F"/>
    <property type="match status" value="2"/>
</dbReference>
<keyword evidence="5 11" id="KW-0812">Transmembrane</keyword>
<dbReference type="InterPro" id="IPR011527">
    <property type="entry name" value="ABC1_TM_dom"/>
</dbReference>
<evidence type="ECO:0000256" key="6">
    <source>
        <dbReference type="ARBA" id="ARBA00022741"/>
    </source>
</evidence>
<evidence type="ECO:0000313" key="14">
    <source>
        <dbReference type="EMBL" id="KXG47851.1"/>
    </source>
</evidence>
<dbReference type="Gene3D" id="3.40.50.300">
    <property type="entry name" value="P-loop containing nucleotide triphosphate hydrolases"/>
    <property type="match status" value="2"/>
</dbReference>
<dbReference type="GO" id="GO:0140359">
    <property type="term" value="F:ABC-type transporter activity"/>
    <property type="evidence" value="ECO:0007669"/>
    <property type="project" value="InterPro"/>
</dbReference>
<sequence>MANVDTCDSLFGPVAIATVVAGIQVVLLVFSATQNYPAKYVSLAGATISLIVAVFIVVLLHLEHSRAVRPSFLASAYLFITVLLDTARVRTAWLLPHGIAYPACLTASLVTKLLLLVLANVEKRKWLLPAEKNQSIESTSGLFSRGLFAWLNELLRKGHTLLLTSDSLPNIHEKLSSSDLSDRFSKSWALCDQNRQHALLLAIVSCLRWDIAAIALPRLALIGFNIAQPFLVGKTVTFLEQTESSLNIGYGLIGAIAIVFIGIAVTTASYEHLGFRATTMVRGGLMALVYQHMMELPLGSTDESSAMSLMGADVEMLAEYFHSTVCESWACIIQLGLAAWILQTQIGVVCITPIIIVAAFTAASFAMGNAVSARQKTWLQATEKRINFTSHVLSSIKNVKFLGLAEIIKGSIESLRIEELEISKKFRRIQTVRVCMINLPTIIAQLATFATYAVVAKVQGSDGLSVSQATTALSLINLLISPLMHLLLAVPDTFASIGCLYRVQDFLRRPNIVGKYSETRPAEQDAQRIDLIYTERRKLLQPEADPSHILPTSLSEFELGTMGISSENQSDVLISLQNARFGWSSSPSDIAGITLNLGPLPSGTLVAIVGPVGSGKSTFLKGLANETSVLDGEAFIKYTDLAFCEQTPWLTNTTIRENIIGENLSAAFDANWYSTVVSACALDSDLKKMPAGDETVVGSKGSKLSGGQKQRIAIARALYARKRIACFDDTLSALDNATARLVFNNIFGPSGLLRRLGCTVFLTTHNVKYLPQADFIVVLGKNGNILEQGSFSQLANHAGGYINRLGIQIEKEDMQDDNTVGLPETHEVMESHISTPNSTDERRQTSDISVYKYYFSAMGWVRVSVLTFLLVVNGGIGGLRNAWIGMWSSSGDSVSSSGLGYWLGMYGALSFIEAASMVLAVYWTWVVIVPAASRNVHATVLQTCMSAPLYFLSHVDTGSLITRFSQDMRLVDMILPRGFITTGFQLVGALSQAAIAIAALPYLAVALPFLVGMLVLVQRFYLRTSRQLRLLEIELKSPLYTHFIESLAGIVTIRAFSWTPASTSKMLDLLDKSQRPFYLLLCIQQWLGLVLKLMVTGMTVILVGVAVPLRGQVSPGLLGIALIGMMDLGNILSDLIQSWTLLETSLGAISRIKEFSEDTPSEEQYAAYEQLPDTQWPSGGDISFVGADIAYESEHTDPVLHSVHLDIRTGEKVGLCGRTGSGKSTLALSLLRLNEVVSGQILIDGIDISTIPRSLIRHRISSLSQEAFLFPGTIRQNIDPLGLATDIDIIEALKCVEIWNSLVSATNSGANNGVLLDAILTDTTLSEGQKQLFCLGRALLKKSNILILDEPTSSLDVETDAKVQQIIRQEFQNCTIIMVAHRVHTMLDFDRVVVLDSGRIIEEGHPSELLADKEGVFSSLHHLEQSTGSKQEL</sequence>
<dbReference type="STRING" id="5078.A0A135LFT8"/>
<feature type="transmembrane region" description="Helical" evidence="11">
    <location>
        <begin position="475"/>
        <end position="501"/>
    </location>
</feature>
<keyword evidence="10" id="KW-0325">Glycoprotein</keyword>
<dbReference type="SUPFAM" id="SSF90123">
    <property type="entry name" value="ABC transporter transmembrane region"/>
    <property type="match status" value="2"/>
</dbReference>
<feature type="domain" description="ABC transmembrane type-1" evidence="13">
    <location>
        <begin position="865"/>
        <end position="1144"/>
    </location>
</feature>
<comment type="similarity">
    <text evidence="2">Belongs to the ABC transporter superfamily. ABCC family. Conjugate transporter (TC 3.A.1.208) subfamily.</text>
</comment>
<dbReference type="OrthoDB" id="6500128at2759"/>
<feature type="transmembrane region" description="Helical" evidence="11">
    <location>
        <begin position="970"/>
        <end position="987"/>
    </location>
</feature>
<dbReference type="GeneID" id="63704734"/>
<keyword evidence="9 11" id="KW-0472">Membrane</keyword>
<keyword evidence="7" id="KW-0067">ATP-binding</keyword>
<dbReference type="CDD" id="cd03250">
    <property type="entry name" value="ABCC_MRP_domain1"/>
    <property type="match status" value="1"/>
</dbReference>
<evidence type="ECO:0000256" key="5">
    <source>
        <dbReference type="ARBA" id="ARBA00022692"/>
    </source>
</evidence>
<evidence type="ECO:0000256" key="9">
    <source>
        <dbReference type="ARBA" id="ARBA00023136"/>
    </source>
</evidence>
<dbReference type="Proteomes" id="UP000070168">
    <property type="component" value="Unassembled WGS sequence"/>
</dbReference>
<evidence type="ECO:0000256" key="10">
    <source>
        <dbReference type="ARBA" id="ARBA00023180"/>
    </source>
</evidence>
<evidence type="ECO:0000256" key="3">
    <source>
        <dbReference type="ARBA" id="ARBA00022448"/>
    </source>
</evidence>
<evidence type="ECO:0000256" key="2">
    <source>
        <dbReference type="ARBA" id="ARBA00009726"/>
    </source>
</evidence>
<feature type="domain" description="ABC transmembrane type-1" evidence="13">
    <location>
        <begin position="219"/>
        <end position="486"/>
    </location>
</feature>
<feature type="transmembrane region" description="Helical" evidence="11">
    <location>
        <begin position="247"/>
        <end position="270"/>
    </location>
</feature>
<dbReference type="OMA" id="LISGWAT"/>
<dbReference type="InterPro" id="IPR003439">
    <property type="entry name" value="ABC_transporter-like_ATP-bd"/>
</dbReference>
<dbReference type="FunFam" id="1.20.1560.10:FF:000066">
    <property type="entry name" value="ABC multidrug transporter (Eurofung)"/>
    <property type="match status" value="1"/>
</dbReference>
<feature type="transmembrane region" description="Helical" evidence="11">
    <location>
        <begin position="346"/>
        <end position="366"/>
    </location>
</feature>
<feature type="domain" description="ABC transporter" evidence="12">
    <location>
        <begin position="574"/>
        <end position="807"/>
    </location>
</feature>
<reference evidence="14 15" key="1">
    <citation type="journal article" date="2016" name="BMC Genomics">
        <title>Genome sequencing and secondary metabolism of the postharvest pathogen Penicillium griseofulvum.</title>
        <authorList>
            <person name="Banani H."/>
            <person name="Marcet-Houben M."/>
            <person name="Ballester A.R."/>
            <person name="Abbruscato P."/>
            <person name="Gonzalez-Candelas L."/>
            <person name="Gabaldon T."/>
            <person name="Spadaro D."/>
        </authorList>
    </citation>
    <scope>NUCLEOTIDE SEQUENCE [LARGE SCALE GENOMIC DNA]</scope>
    <source>
        <strain evidence="14 15">PG3</strain>
    </source>
</reference>
<dbReference type="CDD" id="cd03244">
    <property type="entry name" value="ABCC_MRP_domain2"/>
    <property type="match status" value="1"/>
</dbReference>
<feature type="domain" description="ABC transporter" evidence="12">
    <location>
        <begin position="1184"/>
        <end position="1422"/>
    </location>
</feature>
<dbReference type="FunFam" id="3.40.50.300:FF:000838">
    <property type="entry name" value="ABC multidrug transporter (Eurofung)"/>
    <property type="match status" value="1"/>
</dbReference>
<name>A0A135LFT8_PENPA</name>
<evidence type="ECO:0000259" key="12">
    <source>
        <dbReference type="PROSITE" id="PS50893"/>
    </source>
</evidence>
<feature type="transmembrane region" description="Helical" evidence="11">
    <location>
        <begin position="99"/>
        <end position="119"/>
    </location>
</feature>
<dbReference type="RefSeq" id="XP_040646387.1">
    <property type="nucleotide sequence ID" value="XM_040789434.1"/>
</dbReference>
<dbReference type="CDD" id="cd18579">
    <property type="entry name" value="ABC_6TM_ABCC_D1"/>
    <property type="match status" value="1"/>
</dbReference>
<keyword evidence="15" id="KW-1185">Reference proteome</keyword>
<feature type="transmembrane region" description="Helical" evidence="11">
    <location>
        <begin position="40"/>
        <end position="60"/>
    </location>
</feature>
<dbReference type="GO" id="GO:0016887">
    <property type="term" value="F:ATP hydrolysis activity"/>
    <property type="evidence" value="ECO:0007669"/>
    <property type="project" value="InterPro"/>
</dbReference>
<evidence type="ECO:0000259" key="13">
    <source>
        <dbReference type="PROSITE" id="PS50929"/>
    </source>
</evidence>
<organism evidence="14 15">
    <name type="scientific">Penicillium patulum</name>
    <name type="common">Penicillium griseofulvum</name>
    <dbReference type="NCBI Taxonomy" id="5078"/>
    <lineage>
        <taxon>Eukaryota</taxon>
        <taxon>Fungi</taxon>
        <taxon>Dikarya</taxon>
        <taxon>Ascomycota</taxon>
        <taxon>Pezizomycotina</taxon>
        <taxon>Eurotiomycetes</taxon>
        <taxon>Eurotiomycetidae</taxon>
        <taxon>Eurotiales</taxon>
        <taxon>Aspergillaceae</taxon>
        <taxon>Penicillium</taxon>
    </lineage>
</organism>
<accession>A0A135LFT8</accession>
<dbReference type="EMBL" id="LHQR01000065">
    <property type="protein sequence ID" value="KXG47851.1"/>
    <property type="molecule type" value="Genomic_DNA"/>
</dbReference>
<keyword evidence="8 11" id="KW-1133">Transmembrane helix</keyword>
<protein>
    <submittedName>
        <fullName evidence="14">ABC transporter, integral membrane type 1</fullName>
    </submittedName>
</protein>
<dbReference type="PROSITE" id="PS00211">
    <property type="entry name" value="ABC_TRANSPORTER_1"/>
    <property type="match status" value="1"/>
</dbReference>
<feature type="transmembrane region" description="Helical" evidence="11">
    <location>
        <begin position="434"/>
        <end position="455"/>
    </location>
</feature>
<dbReference type="InterPro" id="IPR027417">
    <property type="entry name" value="P-loop_NTPase"/>
</dbReference>
<comment type="subcellular location">
    <subcellularLocation>
        <location evidence="1">Cell membrane</location>
        <topology evidence="1">Multi-pass membrane protein</topology>
    </subcellularLocation>
</comment>
<keyword evidence="4" id="KW-1003">Cell membrane</keyword>
<evidence type="ECO:0000256" key="4">
    <source>
        <dbReference type="ARBA" id="ARBA00022475"/>
    </source>
</evidence>
<dbReference type="InterPro" id="IPR050173">
    <property type="entry name" value="ABC_transporter_C-like"/>
</dbReference>
<dbReference type="PANTHER" id="PTHR24223">
    <property type="entry name" value="ATP-BINDING CASSETTE SUB-FAMILY C"/>
    <property type="match status" value="1"/>
</dbReference>
<dbReference type="PANTHER" id="PTHR24223:SF399">
    <property type="entry name" value="ABC TRANSPORTER ATNG"/>
    <property type="match status" value="1"/>
</dbReference>
<dbReference type="SUPFAM" id="SSF52540">
    <property type="entry name" value="P-loop containing nucleoside triphosphate hydrolases"/>
    <property type="match status" value="2"/>
</dbReference>
<gene>
    <name evidence="14" type="ORF">PGRI_017210</name>
</gene>
<keyword evidence="6" id="KW-0547">Nucleotide-binding</keyword>
<dbReference type="InterPro" id="IPR003593">
    <property type="entry name" value="AAA+_ATPase"/>
</dbReference>
<proteinExistence type="inferred from homology"/>
<dbReference type="SMART" id="SM00382">
    <property type="entry name" value="AAA"/>
    <property type="match status" value="2"/>
</dbReference>
<dbReference type="InterPro" id="IPR044726">
    <property type="entry name" value="ABCC_6TM_D2"/>
</dbReference>
<dbReference type="GO" id="GO:0005524">
    <property type="term" value="F:ATP binding"/>
    <property type="evidence" value="ECO:0007669"/>
    <property type="project" value="UniProtKB-KW"/>
</dbReference>
<feature type="transmembrane region" description="Helical" evidence="11">
    <location>
        <begin position="198"/>
        <end position="227"/>
    </location>
</feature>
<feature type="transmembrane region" description="Helical" evidence="11">
    <location>
        <begin position="320"/>
        <end position="340"/>
    </location>
</feature>
<dbReference type="Pfam" id="PF00005">
    <property type="entry name" value="ABC_tran"/>
    <property type="match status" value="2"/>
</dbReference>
<evidence type="ECO:0000313" key="15">
    <source>
        <dbReference type="Proteomes" id="UP000070168"/>
    </source>
</evidence>
<keyword evidence="3" id="KW-0813">Transport</keyword>
<dbReference type="CDD" id="cd18580">
    <property type="entry name" value="ABC_6TM_ABCC_D2"/>
    <property type="match status" value="1"/>
</dbReference>
<feature type="transmembrane region" description="Helical" evidence="11">
    <location>
        <begin position="993"/>
        <end position="1017"/>
    </location>
</feature>